<protein>
    <submittedName>
        <fullName evidence="2">Uncharacterized protein</fullName>
    </submittedName>
</protein>
<evidence type="ECO:0000313" key="3">
    <source>
        <dbReference type="Proteomes" id="UP000053825"/>
    </source>
</evidence>
<feature type="region of interest" description="Disordered" evidence="1">
    <location>
        <begin position="61"/>
        <end position="81"/>
    </location>
</feature>
<accession>A0A0L7R202</accession>
<keyword evidence="3" id="KW-1185">Reference proteome</keyword>
<organism evidence="2 3">
    <name type="scientific">Habropoda laboriosa</name>
    <dbReference type="NCBI Taxonomy" id="597456"/>
    <lineage>
        <taxon>Eukaryota</taxon>
        <taxon>Metazoa</taxon>
        <taxon>Ecdysozoa</taxon>
        <taxon>Arthropoda</taxon>
        <taxon>Hexapoda</taxon>
        <taxon>Insecta</taxon>
        <taxon>Pterygota</taxon>
        <taxon>Neoptera</taxon>
        <taxon>Endopterygota</taxon>
        <taxon>Hymenoptera</taxon>
        <taxon>Apocrita</taxon>
        <taxon>Aculeata</taxon>
        <taxon>Apoidea</taxon>
        <taxon>Anthophila</taxon>
        <taxon>Apidae</taxon>
        <taxon>Habropoda</taxon>
    </lineage>
</organism>
<dbReference type="AlphaFoldDB" id="A0A0L7R202"/>
<reference evidence="2 3" key="1">
    <citation type="submission" date="2015-07" db="EMBL/GenBank/DDBJ databases">
        <title>The genome of Habropoda laboriosa.</title>
        <authorList>
            <person name="Pan H."/>
            <person name="Kapheim K."/>
        </authorList>
    </citation>
    <scope>NUCLEOTIDE SEQUENCE [LARGE SCALE GENOMIC DNA]</scope>
    <source>
        <strain evidence="2">0110345459</strain>
    </source>
</reference>
<name>A0A0L7R202_9HYME</name>
<dbReference type="EMBL" id="KQ414667">
    <property type="protein sequence ID" value="KOC64848.1"/>
    <property type="molecule type" value="Genomic_DNA"/>
</dbReference>
<proteinExistence type="predicted"/>
<evidence type="ECO:0000313" key="2">
    <source>
        <dbReference type="EMBL" id="KOC64848.1"/>
    </source>
</evidence>
<feature type="region of interest" description="Disordered" evidence="1">
    <location>
        <begin position="1"/>
        <end position="20"/>
    </location>
</feature>
<evidence type="ECO:0000256" key="1">
    <source>
        <dbReference type="SAM" id="MobiDB-lite"/>
    </source>
</evidence>
<dbReference type="Proteomes" id="UP000053825">
    <property type="component" value="Unassembled WGS sequence"/>
</dbReference>
<gene>
    <name evidence="2" type="ORF">WH47_00351</name>
</gene>
<sequence length="190" mass="21714">MSLTPITNHRGNRAGESNNRCVVPGTTARVEDPRHVAVHRGQSAWCSRKLLQCLGRSGKKKKKRKKTTWTTDEEEEEEEEGRREAWRVSGRVAAGIGSSLEIAAGWLPHRLGGFIRGFRAQSGERYIQWAIHRSKRDYTSDQRGGETLCVPYFRLIFYPCEKLLLFSSRTRASCVCVIRKKKKGFSRMMV</sequence>